<dbReference type="InterPro" id="IPR028098">
    <property type="entry name" value="Glyco_trans_4-like_N"/>
</dbReference>
<keyword evidence="2" id="KW-0808">Transferase</keyword>
<feature type="domain" description="Glycosyltransferase subfamily 4-like N-terminal" evidence="1">
    <location>
        <begin position="34"/>
        <end position="175"/>
    </location>
</feature>
<accession>A0A5Q4VHR3</accession>
<dbReference type="PANTHER" id="PTHR45947">
    <property type="entry name" value="SULFOQUINOVOSYL TRANSFERASE SQD2"/>
    <property type="match status" value="1"/>
</dbReference>
<evidence type="ECO:0000313" key="2">
    <source>
        <dbReference type="EMBL" id="TYT75807.1"/>
    </source>
</evidence>
<reference evidence="2 3" key="1">
    <citation type="submission" date="2019-06" db="EMBL/GenBank/DDBJ databases">
        <title>Desulfobotulus mexicanus sp. nov., a novel sulfate-reducing bacterium isolated from the sediment of an alkaline crater lake in Mexico.</title>
        <authorList>
            <person name="Hirschler-Rea A."/>
        </authorList>
    </citation>
    <scope>NUCLEOTIDE SEQUENCE [LARGE SCALE GENOMIC DNA]</scope>
    <source>
        <strain evidence="2 3">PAR22N</strain>
    </source>
</reference>
<organism evidence="2 3">
    <name type="scientific">Desulfobotulus mexicanus</name>
    <dbReference type="NCBI Taxonomy" id="2586642"/>
    <lineage>
        <taxon>Bacteria</taxon>
        <taxon>Pseudomonadati</taxon>
        <taxon>Thermodesulfobacteriota</taxon>
        <taxon>Desulfobacteria</taxon>
        <taxon>Desulfobacterales</taxon>
        <taxon>Desulfobacteraceae</taxon>
        <taxon>Desulfobotulus</taxon>
    </lineage>
</organism>
<dbReference type="Gene3D" id="3.40.50.2000">
    <property type="entry name" value="Glycogen Phosphorylase B"/>
    <property type="match status" value="2"/>
</dbReference>
<name>A0A5Q4VHR3_9BACT</name>
<dbReference type="Pfam" id="PF13439">
    <property type="entry name" value="Glyco_transf_4"/>
    <property type="match status" value="1"/>
</dbReference>
<evidence type="ECO:0000259" key="1">
    <source>
        <dbReference type="Pfam" id="PF13439"/>
    </source>
</evidence>
<gene>
    <name evidence="2" type="ORF">FIM25_02565</name>
</gene>
<dbReference type="Pfam" id="PF13692">
    <property type="entry name" value="Glyco_trans_1_4"/>
    <property type="match status" value="1"/>
</dbReference>
<comment type="caution">
    <text evidence="2">The sequence shown here is derived from an EMBL/GenBank/DDBJ whole genome shotgun (WGS) entry which is preliminary data.</text>
</comment>
<proteinExistence type="predicted"/>
<dbReference type="OrthoDB" id="9806653at2"/>
<dbReference type="SUPFAM" id="SSF53756">
    <property type="entry name" value="UDP-Glycosyltransferase/glycogen phosphorylase"/>
    <property type="match status" value="1"/>
</dbReference>
<dbReference type="Proteomes" id="UP000321899">
    <property type="component" value="Unassembled WGS sequence"/>
</dbReference>
<dbReference type="InterPro" id="IPR050194">
    <property type="entry name" value="Glycosyltransferase_grp1"/>
</dbReference>
<protein>
    <submittedName>
        <fullName evidence="2">Glycosyltransferase family 4 protein</fullName>
    </submittedName>
</protein>
<evidence type="ECO:0000313" key="3">
    <source>
        <dbReference type="Proteomes" id="UP000321899"/>
    </source>
</evidence>
<dbReference type="AlphaFoldDB" id="A0A5Q4VHR3"/>
<dbReference type="PANTHER" id="PTHR45947:SF3">
    <property type="entry name" value="SULFOQUINOVOSYL TRANSFERASE SQD2"/>
    <property type="match status" value="1"/>
</dbReference>
<keyword evidence="3" id="KW-1185">Reference proteome</keyword>
<sequence>MIMKILFLCKRFYTNKDLIKDRYGRLYHFPVCWSNKGHKVNVVAVNYHSRDMSKHIANGVSFESISIKRLFVSIKNLIPHLSRKRYDIVISSGDQLVGMLGLIIARLNSLPFVFDVYDDYSEFDISRFPSFKWIYQKVIKNSNYISCVSKNIQKKVSSFNKNIKIGIFPNGTNTQVFYLRDKIACREYLGLNLDCYYIGYTGSIDARFDYLAIISAIRCLRKDYNVKMLIAGKNIANINFNADEIVYIGQVDQSLVPVIIGASDVMVAPYADHPLSHCCNPCKISEYLACERPVVAAKVSDVACYLNNDQFFIYNCGDTQELLEKIKYHLLNPKLVKIPDSLLWHTIADSFLEELYCIINDKVKKGAENNEGYNG</sequence>
<dbReference type="GO" id="GO:0016757">
    <property type="term" value="F:glycosyltransferase activity"/>
    <property type="evidence" value="ECO:0007669"/>
    <property type="project" value="TreeGrafter"/>
</dbReference>
<dbReference type="EMBL" id="VDMB01000002">
    <property type="protein sequence ID" value="TYT75807.1"/>
    <property type="molecule type" value="Genomic_DNA"/>
</dbReference>